<proteinExistence type="predicted"/>
<dbReference type="Proteomes" id="UP001148838">
    <property type="component" value="Unassembled WGS sequence"/>
</dbReference>
<evidence type="ECO:0000313" key="2">
    <source>
        <dbReference type="EMBL" id="KAJ4428919.1"/>
    </source>
</evidence>
<gene>
    <name evidence="2" type="ORF">ANN_25915</name>
</gene>
<protein>
    <recommendedName>
        <fullName evidence="1">Rab3-GAP regulatory subunit N-terminal domain-containing protein</fullName>
    </recommendedName>
</protein>
<dbReference type="InterPro" id="IPR032839">
    <property type="entry name" value="RAB3GAP_N"/>
</dbReference>
<comment type="caution">
    <text evidence="2">The sequence shown here is derived from an EMBL/GenBank/DDBJ whole genome shotgun (WGS) entry which is preliminary data.</text>
</comment>
<reference evidence="2 3" key="1">
    <citation type="journal article" date="2022" name="Allergy">
        <title>Genome assembly and annotation of Periplaneta americana reveal a comprehensive cockroach allergen profile.</title>
        <authorList>
            <person name="Wang L."/>
            <person name="Xiong Q."/>
            <person name="Saelim N."/>
            <person name="Wang L."/>
            <person name="Nong W."/>
            <person name="Wan A.T."/>
            <person name="Shi M."/>
            <person name="Liu X."/>
            <person name="Cao Q."/>
            <person name="Hui J.H.L."/>
            <person name="Sookrung N."/>
            <person name="Leung T.F."/>
            <person name="Tungtrongchitr A."/>
            <person name="Tsui S.K.W."/>
        </authorList>
    </citation>
    <scope>NUCLEOTIDE SEQUENCE [LARGE SCALE GENOMIC DNA]</scope>
    <source>
        <strain evidence="2">PWHHKU_190912</strain>
    </source>
</reference>
<accession>A0ABQ8S4F7</accession>
<evidence type="ECO:0000313" key="3">
    <source>
        <dbReference type="Proteomes" id="UP001148838"/>
    </source>
</evidence>
<organism evidence="2 3">
    <name type="scientific">Periplaneta americana</name>
    <name type="common">American cockroach</name>
    <name type="synonym">Blatta americana</name>
    <dbReference type="NCBI Taxonomy" id="6978"/>
    <lineage>
        <taxon>Eukaryota</taxon>
        <taxon>Metazoa</taxon>
        <taxon>Ecdysozoa</taxon>
        <taxon>Arthropoda</taxon>
        <taxon>Hexapoda</taxon>
        <taxon>Insecta</taxon>
        <taxon>Pterygota</taxon>
        <taxon>Neoptera</taxon>
        <taxon>Polyneoptera</taxon>
        <taxon>Dictyoptera</taxon>
        <taxon>Blattodea</taxon>
        <taxon>Blattoidea</taxon>
        <taxon>Blattidae</taxon>
        <taxon>Blattinae</taxon>
        <taxon>Periplaneta</taxon>
    </lineage>
</organism>
<evidence type="ECO:0000259" key="1">
    <source>
        <dbReference type="Pfam" id="PF14655"/>
    </source>
</evidence>
<dbReference type="PANTHER" id="PTHR12472">
    <property type="entry name" value="RAB3-GAP REGULATORY DOMAIN"/>
    <property type="match status" value="1"/>
</dbReference>
<dbReference type="EMBL" id="JAJSOF020000036">
    <property type="protein sequence ID" value="KAJ4428919.1"/>
    <property type="molecule type" value="Genomic_DNA"/>
</dbReference>
<dbReference type="InterPro" id="IPR026059">
    <property type="entry name" value="Rab3GAP2"/>
</dbReference>
<sequence length="136" mass="15079">MGTAKKSNSVEKIKEKIPVEPAVAMGCRFGLCDLLRNGDRLVISPSRNLSVVSDSLGRVILIDNLKGVAVRMWKGVAYNSVDVSLSVKGTGNFIHILEDREMVEEGQLLAIDDHFLHLQVLCNRHITAVEVRNRLE</sequence>
<name>A0ABQ8S4F7_PERAM</name>
<dbReference type="PANTHER" id="PTHR12472:SF0">
    <property type="entry name" value="RAB3 GTPASE-ACTIVATING PROTEIN NON-CATALYTIC SUBUNIT"/>
    <property type="match status" value="1"/>
</dbReference>
<dbReference type="Pfam" id="PF14655">
    <property type="entry name" value="RAB3GAP2_N"/>
    <property type="match status" value="1"/>
</dbReference>
<feature type="domain" description="Rab3-GAP regulatory subunit N-terminal" evidence="1">
    <location>
        <begin position="8"/>
        <end position="76"/>
    </location>
</feature>
<keyword evidence="3" id="KW-1185">Reference proteome</keyword>